<evidence type="ECO:0000313" key="3">
    <source>
        <dbReference type="Proteomes" id="UP000665181"/>
    </source>
</evidence>
<feature type="coiled-coil region" evidence="1">
    <location>
        <begin position="31"/>
        <end position="58"/>
    </location>
</feature>
<dbReference type="EMBL" id="JAGFPW010000032">
    <property type="protein sequence ID" value="MBO3796763.1"/>
    <property type="molecule type" value="Genomic_DNA"/>
</dbReference>
<protein>
    <submittedName>
        <fullName evidence="2">Uncharacterized protein</fullName>
    </submittedName>
</protein>
<gene>
    <name evidence="2" type="ORF">J5227_21230</name>
</gene>
<keyword evidence="1" id="KW-0175">Coiled coil</keyword>
<organism evidence="2 3">
    <name type="scientific">Bacillus subtilis</name>
    <dbReference type="NCBI Taxonomy" id="1423"/>
    <lineage>
        <taxon>Bacteria</taxon>
        <taxon>Bacillati</taxon>
        <taxon>Bacillota</taxon>
        <taxon>Bacilli</taxon>
        <taxon>Bacillales</taxon>
        <taxon>Bacillaceae</taxon>
        <taxon>Bacillus</taxon>
    </lineage>
</organism>
<dbReference type="AlphaFoldDB" id="A0A8I1WK73"/>
<name>A0A8I1WK73_BACIU</name>
<reference evidence="2" key="1">
    <citation type="submission" date="2021-03" db="EMBL/GenBank/DDBJ databases">
        <title>Isolation of Bacillus subtilis from fermented food sample.</title>
        <authorList>
            <person name="Lakshmanan V."/>
            <person name="Athira K."/>
            <person name="Rajagopal K."/>
        </authorList>
    </citation>
    <scope>NUCLEOTIDE SEQUENCE</scope>
    <source>
        <strain evidence="2">S1</strain>
    </source>
</reference>
<evidence type="ECO:0000313" key="2">
    <source>
        <dbReference type="EMBL" id="MBO3796763.1"/>
    </source>
</evidence>
<dbReference type="RefSeq" id="WP_014112368.1">
    <property type="nucleotide sequence ID" value="NZ_JAGFPW010000032.1"/>
</dbReference>
<evidence type="ECO:0000256" key="1">
    <source>
        <dbReference type="SAM" id="Coils"/>
    </source>
</evidence>
<accession>A0A8I1WK73</accession>
<sequence>MLLEDKVLKKHFNSARREQIFIEEYSKLLIKAVANGDMKKANETVNELRKSVKQLDQYIKSKRDFDRIVEVIPSKDFFEKKLEGMI</sequence>
<dbReference type="GeneID" id="11237999"/>
<proteinExistence type="predicted"/>
<dbReference type="Proteomes" id="UP000665181">
    <property type="component" value="Unassembled WGS sequence"/>
</dbReference>
<comment type="caution">
    <text evidence="2">The sequence shown here is derived from an EMBL/GenBank/DDBJ whole genome shotgun (WGS) entry which is preliminary data.</text>
</comment>
<dbReference type="OrthoDB" id="7066727at2"/>